<accession>A0A2N3QG19</accession>
<sequence length="511" mass="56373">MAMVAVFPKHQTEAAEPKRGAYVDVPLFGDPEPDTTKAAAPSDAEYPTRCLHPHRRSNGMKVRCGHCGGCRLRRQLDVLSIGKAGLEKTGTFVFVTLTAPSFSRPGVPVHRVGKSCPLCGREHGEGYPLSGVPRNFDRDVNFTAMATFNVRLGGLLNATMTKLRKKYPRLAYFYAIELQSRMAAHVHLLLRFPGEKTYVNTDGLAKLIGGTRLKGSCVQWGPVIDIRQVGDDVNRQIVDLPTGKVAPLGDGERLLRYMTKSIRDGLVRDVADIDGLTESERKTVGLYRMWVQRTVDGLPLFDEVNPSGCCPVHGAIANVRFVEPFEVFRPSEKERQRKRERMRRVACLRLMMANSSCGGNADGSAKPEPRTVAHQGKAWERGAVVWSQRCRCERIRPKVARRHKRNYGLGTRLWGSSRNWCELTMTGLKKERRDRFAEAGDDATPDGGAQDNESAPEAETVPRPTAGSGSDDIGAEGGGRCIRLDLNADNGPVEITLRIKVDAGGVEIRCE</sequence>
<dbReference type="EMBL" id="PCGY01000019">
    <property type="protein sequence ID" value="PKU89653.1"/>
    <property type="molecule type" value="Genomic_DNA"/>
</dbReference>
<evidence type="ECO:0000313" key="2">
    <source>
        <dbReference type="EMBL" id="PKU89653.1"/>
    </source>
</evidence>
<name>A0A2N3QG19_9BIFI</name>
<proteinExistence type="predicted"/>
<feature type="region of interest" description="Disordered" evidence="1">
    <location>
        <begin position="435"/>
        <end position="474"/>
    </location>
</feature>
<evidence type="ECO:0008006" key="4">
    <source>
        <dbReference type="Google" id="ProtNLM"/>
    </source>
</evidence>
<reference evidence="2 3" key="1">
    <citation type="submission" date="2017-10" db="EMBL/GenBank/DDBJ databases">
        <title>Bifidobacterium genomics.</title>
        <authorList>
            <person name="Lugli G.A."/>
            <person name="Milani C."/>
            <person name="Mancabelli L."/>
        </authorList>
    </citation>
    <scope>NUCLEOTIDE SEQUENCE [LARGE SCALE GENOMIC DNA]</scope>
    <source>
        <strain evidence="2 3">1542B</strain>
    </source>
</reference>
<comment type="caution">
    <text evidence="2">The sequence shown here is derived from an EMBL/GenBank/DDBJ whole genome shotgun (WGS) entry which is preliminary data.</text>
</comment>
<organism evidence="2 3">
    <name type="scientific">Bifidobacterium thermophilum</name>
    <dbReference type="NCBI Taxonomy" id="33905"/>
    <lineage>
        <taxon>Bacteria</taxon>
        <taxon>Bacillati</taxon>
        <taxon>Actinomycetota</taxon>
        <taxon>Actinomycetes</taxon>
        <taxon>Bifidobacteriales</taxon>
        <taxon>Bifidobacteriaceae</taxon>
        <taxon>Bifidobacterium</taxon>
    </lineage>
</organism>
<protein>
    <recommendedName>
        <fullName evidence="4">Replication initiation protein</fullName>
    </recommendedName>
</protein>
<evidence type="ECO:0000313" key="3">
    <source>
        <dbReference type="Proteomes" id="UP000233727"/>
    </source>
</evidence>
<dbReference type="Proteomes" id="UP000233727">
    <property type="component" value="Unassembled WGS sequence"/>
</dbReference>
<evidence type="ECO:0000256" key="1">
    <source>
        <dbReference type="SAM" id="MobiDB-lite"/>
    </source>
</evidence>
<gene>
    <name evidence="2" type="ORF">CQR47_1541</name>
</gene>
<dbReference type="RefSeq" id="WP_101455305.1">
    <property type="nucleotide sequence ID" value="NZ_PCGY01000019.1"/>
</dbReference>
<dbReference type="AlphaFoldDB" id="A0A2N3QG19"/>